<dbReference type="GO" id="GO:0004222">
    <property type="term" value="F:metalloendopeptidase activity"/>
    <property type="evidence" value="ECO:0007669"/>
    <property type="project" value="UniProtKB-UniRule"/>
</dbReference>
<keyword evidence="4 6" id="KW-0862">Zinc</keyword>
<name>A0AAE1NXH6_9EUCA</name>
<feature type="active site" evidence="6">
    <location>
        <position position="3"/>
    </location>
</feature>
<dbReference type="EC" id="3.4.24.-" evidence="7"/>
<dbReference type="GO" id="GO:0008270">
    <property type="term" value="F:zinc ion binding"/>
    <property type="evidence" value="ECO:0007669"/>
    <property type="project" value="UniProtKB-UniRule"/>
</dbReference>
<evidence type="ECO:0000256" key="2">
    <source>
        <dbReference type="ARBA" id="ARBA00022723"/>
    </source>
</evidence>
<dbReference type="PANTHER" id="PTHR10127:SF780">
    <property type="entry name" value="METALLOENDOPEPTIDASE"/>
    <property type="match status" value="1"/>
</dbReference>
<evidence type="ECO:0000256" key="4">
    <source>
        <dbReference type="ARBA" id="ARBA00022833"/>
    </source>
</evidence>
<evidence type="ECO:0000256" key="7">
    <source>
        <dbReference type="RuleBase" id="RU361183"/>
    </source>
</evidence>
<evidence type="ECO:0000256" key="5">
    <source>
        <dbReference type="ARBA" id="ARBA00023049"/>
    </source>
</evidence>
<reference evidence="9" key="1">
    <citation type="submission" date="2023-11" db="EMBL/GenBank/DDBJ databases">
        <title>Genome assemblies of two species of porcelain crab, Petrolisthes cinctipes and Petrolisthes manimaculis (Anomura: Porcellanidae).</title>
        <authorList>
            <person name="Angst P."/>
        </authorList>
    </citation>
    <scope>NUCLEOTIDE SEQUENCE</scope>
    <source>
        <strain evidence="9">PB745_02</strain>
        <tissue evidence="9">Gill</tissue>
    </source>
</reference>
<dbReference type="PANTHER" id="PTHR10127">
    <property type="entry name" value="DISCOIDIN, CUB, EGF, LAMININ , AND ZINC METALLOPROTEASE DOMAIN CONTAINING"/>
    <property type="match status" value="1"/>
</dbReference>
<comment type="caution">
    <text evidence="9">The sequence shown here is derived from an EMBL/GenBank/DDBJ whole genome shotgun (WGS) entry which is preliminary data.</text>
</comment>
<evidence type="ECO:0000256" key="6">
    <source>
        <dbReference type="PROSITE-ProRule" id="PRU01211"/>
    </source>
</evidence>
<dbReference type="Pfam" id="PF01400">
    <property type="entry name" value="Astacin"/>
    <property type="match status" value="1"/>
</dbReference>
<keyword evidence="2 6" id="KW-0479">Metal-binding</keyword>
<feature type="binding site" evidence="6">
    <location>
        <position position="12"/>
    </location>
    <ligand>
        <name>Zn(2+)</name>
        <dbReference type="ChEBI" id="CHEBI:29105"/>
        <note>catalytic</note>
    </ligand>
</feature>
<proteinExistence type="predicted"/>
<keyword evidence="5 6" id="KW-0482">Metalloprotease</keyword>
<keyword evidence="10" id="KW-1185">Reference proteome</keyword>
<dbReference type="SUPFAM" id="SSF55486">
    <property type="entry name" value="Metalloproteases ('zincins'), catalytic domain"/>
    <property type="match status" value="1"/>
</dbReference>
<dbReference type="EMBL" id="JAWZYT010003745">
    <property type="protein sequence ID" value="KAK4296932.1"/>
    <property type="molecule type" value="Genomic_DNA"/>
</dbReference>
<evidence type="ECO:0000259" key="8">
    <source>
        <dbReference type="PROSITE" id="PS51864"/>
    </source>
</evidence>
<gene>
    <name evidence="9" type="ORF">Pmani_030620</name>
</gene>
<dbReference type="GO" id="GO:0006508">
    <property type="term" value="P:proteolysis"/>
    <property type="evidence" value="ECO:0007669"/>
    <property type="project" value="UniProtKB-KW"/>
</dbReference>
<organism evidence="9 10">
    <name type="scientific">Petrolisthes manimaculis</name>
    <dbReference type="NCBI Taxonomy" id="1843537"/>
    <lineage>
        <taxon>Eukaryota</taxon>
        <taxon>Metazoa</taxon>
        <taxon>Ecdysozoa</taxon>
        <taxon>Arthropoda</taxon>
        <taxon>Crustacea</taxon>
        <taxon>Multicrustacea</taxon>
        <taxon>Malacostraca</taxon>
        <taxon>Eumalacostraca</taxon>
        <taxon>Eucarida</taxon>
        <taxon>Decapoda</taxon>
        <taxon>Pleocyemata</taxon>
        <taxon>Anomura</taxon>
        <taxon>Galatheoidea</taxon>
        <taxon>Porcellanidae</taxon>
        <taxon>Petrolisthes</taxon>
    </lineage>
</organism>
<dbReference type="PRINTS" id="PR00480">
    <property type="entry name" value="ASTACIN"/>
</dbReference>
<keyword evidence="3 6" id="KW-0378">Hydrolase</keyword>
<accession>A0AAE1NXH6</accession>
<feature type="binding site" evidence="6">
    <location>
        <position position="6"/>
    </location>
    <ligand>
        <name>Zn(2+)</name>
        <dbReference type="ChEBI" id="CHEBI:29105"/>
        <note>catalytic</note>
    </ligand>
</feature>
<dbReference type="InterPro" id="IPR024079">
    <property type="entry name" value="MetalloPept_cat_dom_sf"/>
</dbReference>
<dbReference type="InterPro" id="IPR001506">
    <property type="entry name" value="Peptidase_M12A"/>
</dbReference>
<dbReference type="AlphaFoldDB" id="A0AAE1NXH6"/>
<dbReference type="Proteomes" id="UP001292094">
    <property type="component" value="Unassembled WGS sequence"/>
</dbReference>
<feature type="binding site" evidence="6">
    <location>
        <position position="2"/>
    </location>
    <ligand>
        <name>Zn(2+)</name>
        <dbReference type="ChEBI" id="CHEBI:29105"/>
        <note>catalytic</note>
    </ligand>
</feature>
<comment type="cofactor">
    <cofactor evidence="6 7">
        <name>Zn(2+)</name>
        <dbReference type="ChEBI" id="CHEBI:29105"/>
    </cofactor>
    <text evidence="6 7">Binds 1 zinc ion per subunit.</text>
</comment>
<dbReference type="PROSITE" id="PS51864">
    <property type="entry name" value="ASTACIN"/>
    <property type="match status" value="1"/>
</dbReference>
<evidence type="ECO:0000256" key="1">
    <source>
        <dbReference type="ARBA" id="ARBA00022670"/>
    </source>
</evidence>
<evidence type="ECO:0000313" key="9">
    <source>
        <dbReference type="EMBL" id="KAK4296932.1"/>
    </source>
</evidence>
<evidence type="ECO:0000313" key="10">
    <source>
        <dbReference type="Proteomes" id="UP001292094"/>
    </source>
</evidence>
<dbReference type="Gene3D" id="3.40.390.10">
    <property type="entry name" value="Collagenase (Catalytic Domain)"/>
    <property type="match status" value="1"/>
</dbReference>
<protein>
    <recommendedName>
        <fullName evidence="7">Metalloendopeptidase</fullName>
        <ecNumber evidence="7">3.4.24.-</ecNumber>
    </recommendedName>
</protein>
<evidence type="ECO:0000256" key="3">
    <source>
        <dbReference type="ARBA" id="ARBA00022801"/>
    </source>
</evidence>
<sequence>MHELLHVLGFVHEHQRPDRDDFIDIHWDRIRQGHEANFCPVECDTLGLPYDASSVLHYGPWGFAKGREPTITPRESSLLGRNQMGQRRHLSRSDVARINRKYCKG</sequence>
<keyword evidence="1 6" id="KW-0645">Protease</keyword>
<feature type="domain" description="Peptidase M12A" evidence="8">
    <location>
        <begin position="1"/>
        <end position="104"/>
    </location>
</feature>
<comment type="caution">
    <text evidence="6">Lacks conserved residue(s) required for the propagation of feature annotation.</text>
</comment>